<gene>
    <name evidence="11" type="primary">CCDC86</name>
    <name evidence="11" type="ORF">Tcan_13692</name>
</gene>
<dbReference type="PANTHER" id="PTHR13557">
    <property type="entry name" value="COILED-COIL DOMAIN-CONTAINING PROTEIN 86"/>
    <property type="match status" value="1"/>
</dbReference>
<keyword evidence="7 10" id="KW-0175">Coiled coil</keyword>
<evidence type="ECO:0000256" key="4">
    <source>
        <dbReference type="ARBA" id="ARBA00022454"/>
    </source>
</evidence>
<dbReference type="InterPro" id="IPR026570">
    <property type="entry name" value="CCDC86"/>
</dbReference>
<dbReference type="EMBL" id="JPKZ01001900">
    <property type="protein sequence ID" value="KHN79513.1"/>
    <property type="molecule type" value="Genomic_DNA"/>
</dbReference>
<evidence type="ECO:0000256" key="9">
    <source>
        <dbReference type="ARBA" id="ARBA00093307"/>
    </source>
</evidence>
<name>A0A0B2VDB1_TOXCA</name>
<evidence type="ECO:0000256" key="2">
    <source>
        <dbReference type="ARBA" id="ARBA00004604"/>
    </source>
</evidence>
<protein>
    <recommendedName>
        <fullName evidence="3">Coiled-coil domain-containing protein 86</fullName>
    </recommendedName>
</protein>
<evidence type="ECO:0000313" key="12">
    <source>
        <dbReference type="Proteomes" id="UP000031036"/>
    </source>
</evidence>
<comment type="function">
    <text evidence="9">Required for proper chromosome segregation during mitosis and error-free mitotic progression.</text>
</comment>
<keyword evidence="5" id="KW-0597">Phosphoprotein</keyword>
<accession>A0A0B2VDB1</accession>
<dbReference type="Proteomes" id="UP000031036">
    <property type="component" value="Unassembled WGS sequence"/>
</dbReference>
<comment type="caution">
    <text evidence="11">The sequence shown here is derived from an EMBL/GenBank/DDBJ whole genome shotgun (WGS) entry which is preliminary data.</text>
</comment>
<dbReference type="AlphaFoldDB" id="A0A0B2VDB1"/>
<sequence length="75" mass="9081">MKLKADMEQVKKLRDEIREKQAAKKEAELEARKERERRKKENAMKAEIVQVIKNVHKLKRAKKKQLRNIEKRDTN</sequence>
<evidence type="ECO:0000256" key="5">
    <source>
        <dbReference type="ARBA" id="ARBA00022553"/>
    </source>
</evidence>
<keyword evidence="6" id="KW-0164">Citrullination</keyword>
<keyword evidence="8" id="KW-0539">Nucleus</keyword>
<proteinExistence type="predicted"/>
<dbReference type="STRING" id="6265.A0A0B2VDB1"/>
<dbReference type="GO" id="GO:0005694">
    <property type="term" value="C:chromosome"/>
    <property type="evidence" value="ECO:0007669"/>
    <property type="project" value="UniProtKB-SubCell"/>
</dbReference>
<evidence type="ECO:0000313" key="11">
    <source>
        <dbReference type="EMBL" id="KHN79513.1"/>
    </source>
</evidence>
<keyword evidence="12" id="KW-1185">Reference proteome</keyword>
<keyword evidence="4" id="KW-0158">Chromosome</keyword>
<dbReference type="OMA" id="CSHRHSE"/>
<evidence type="ECO:0000256" key="8">
    <source>
        <dbReference type="ARBA" id="ARBA00023242"/>
    </source>
</evidence>
<feature type="coiled-coil region" evidence="10">
    <location>
        <begin position="3"/>
        <end position="72"/>
    </location>
</feature>
<evidence type="ECO:0000256" key="1">
    <source>
        <dbReference type="ARBA" id="ARBA00004286"/>
    </source>
</evidence>
<evidence type="ECO:0000256" key="10">
    <source>
        <dbReference type="SAM" id="Coils"/>
    </source>
</evidence>
<reference evidence="11 12" key="1">
    <citation type="submission" date="2014-11" db="EMBL/GenBank/DDBJ databases">
        <title>Genetic blueprint of the zoonotic pathogen Toxocara canis.</title>
        <authorList>
            <person name="Zhu X.-Q."/>
            <person name="Korhonen P.K."/>
            <person name="Cai H."/>
            <person name="Young N.D."/>
            <person name="Nejsum P."/>
            <person name="von Samson-Himmelstjerna G."/>
            <person name="Boag P.R."/>
            <person name="Tan P."/>
            <person name="Li Q."/>
            <person name="Min J."/>
            <person name="Yang Y."/>
            <person name="Wang X."/>
            <person name="Fang X."/>
            <person name="Hall R.S."/>
            <person name="Hofmann A."/>
            <person name="Sternberg P.W."/>
            <person name="Jex A.R."/>
            <person name="Gasser R.B."/>
        </authorList>
    </citation>
    <scope>NUCLEOTIDE SEQUENCE [LARGE SCALE GENOMIC DNA]</scope>
    <source>
        <strain evidence="11">PN_DK_2014</strain>
    </source>
</reference>
<evidence type="ECO:0000256" key="3">
    <source>
        <dbReference type="ARBA" id="ARBA00016738"/>
    </source>
</evidence>
<dbReference type="PANTHER" id="PTHR13557:SF1">
    <property type="entry name" value="COILED-COIL DOMAIN-CONTAINING PROTEIN 86"/>
    <property type="match status" value="1"/>
</dbReference>
<dbReference type="GO" id="GO:0005730">
    <property type="term" value="C:nucleolus"/>
    <property type="evidence" value="ECO:0007669"/>
    <property type="project" value="UniProtKB-SubCell"/>
</dbReference>
<organism evidence="11 12">
    <name type="scientific">Toxocara canis</name>
    <name type="common">Canine roundworm</name>
    <dbReference type="NCBI Taxonomy" id="6265"/>
    <lineage>
        <taxon>Eukaryota</taxon>
        <taxon>Metazoa</taxon>
        <taxon>Ecdysozoa</taxon>
        <taxon>Nematoda</taxon>
        <taxon>Chromadorea</taxon>
        <taxon>Rhabditida</taxon>
        <taxon>Spirurina</taxon>
        <taxon>Ascaridomorpha</taxon>
        <taxon>Ascaridoidea</taxon>
        <taxon>Toxocaridae</taxon>
        <taxon>Toxocara</taxon>
    </lineage>
</organism>
<evidence type="ECO:0000256" key="7">
    <source>
        <dbReference type="ARBA" id="ARBA00023054"/>
    </source>
</evidence>
<evidence type="ECO:0000256" key="6">
    <source>
        <dbReference type="ARBA" id="ARBA00022934"/>
    </source>
</evidence>
<comment type="subcellular location">
    <subcellularLocation>
        <location evidence="1">Chromosome</location>
    </subcellularLocation>
    <subcellularLocation>
        <location evidence="2">Nucleus</location>
        <location evidence="2">Nucleolus</location>
    </subcellularLocation>
</comment>